<reference evidence="2 3" key="1">
    <citation type="submission" date="2015-12" db="EMBL/GenBank/DDBJ databases">
        <authorList>
            <person name="Shamseldin A."/>
            <person name="Moawad H."/>
            <person name="Abd El-Rahim W.M."/>
            <person name="Sadowsky M.J."/>
        </authorList>
    </citation>
    <scope>NUCLEOTIDE SEQUENCE [LARGE SCALE GENOMIC DNA]</scope>
    <source>
        <strain evidence="2 3">DG5B</strain>
    </source>
</reference>
<keyword evidence="1" id="KW-0812">Transmembrane</keyword>
<proteinExistence type="predicted"/>
<evidence type="ECO:0000313" key="2">
    <source>
        <dbReference type="EMBL" id="ALW85462.1"/>
    </source>
</evidence>
<dbReference type="Proteomes" id="UP000059542">
    <property type="component" value="Chromosome"/>
</dbReference>
<keyword evidence="3" id="KW-1185">Reference proteome</keyword>
<feature type="transmembrane region" description="Helical" evidence="1">
    <location>
        <begin position="114"/>
        <end position="131"/>
    </location>
</feature>
<feature type="transmembrane region" description="Helical" evidence="1">
    <location>
        <begin position="170"/>
        <end position="189"/>
    </location>
</feature>
<gene>
    <name evidence="2" type="ORF">AUC43_10360</name>
</gene>
<keyword evidence="1" id="KW-0472">Membrane</keyword>
<dbReference type="EMBL" id="CP013909">
    <property type="protein sequence ID" value="ALW85462.1"/>
    <property type="molecule type" value="Genomic_DNA"/>
</dbReference>
<evidence type="ECO:0008006" key="4">
    <source>
        <dbReference type="Google" id="ProtNLM"/>
    </source>
</evidence>
<sequence>MATKLLSNPAWRHSFLGVLATLAVGLAVFYYFTGESGALPMRLVPHLQAIPLTLDAVAAGPVRLPVQASGFILSLTHNVDGPFTQPGVAALFLVLLAVGLAGWVAVVSTLSRTAFVVGMVPVIFLLLSLNTESLGVFNTGERYFLYLMLGLVGGAAFGLHAFAESLSLRWRYVVMGVIVAGLSLILFAQSQLPPVETALQMAAYATPGGAVLVALLVLWVGVENIRALLWFNTQAEQPASRFGLGPFLVASLLYLGALLLYVWNDGALQLFPGVALDPLVLLLPAVLTAGLGLRLRAPSYAQWVPYARGAAQLYPILVMGAAGALAYAFATANTPLLVAARNFTGLAFLLLGGAFWVYVLINFMPLIRQRLRVYRVVFEPRRLPFYTVYILAVGSIAIIQTRQNLTLPDQVQAAQYNNLGDLTRQQSEAQPDDMGLALLAERYYAESGDVLYRSNLHAQLGRAALYRFRAQRQNEINALRRALLREPNEKVSVRLASLFNEPGDLFEGLEVLRRGLKAQPHSATLAGDLAQLFTQTSLTDSVAYYLDKTEQLAPGSYASQTNQLGFLLSQNLLEEAKRVSGKLRVRDQEPALASNYLLLQLRAATTPAQLRAALGPDQKHVAPDPKLMVLDDASFAQLYHWVLVSIGQQNNRLTSAMVAPLAQLAAREANASYYEQLEFLQALALHAVGQERAARQRLLPLASGTTATAGYYQQLLGMWQLQQGQYATAADQLGYAAANGVTTARSARFYALALSGQMDSARAVAAQLVASPDSALREQGRQAQQQLAAGNLAASPTTLRRVGDDWLSEAQRVEQQPNGVVIARTDYQRIVREAPFNEPAIIAAAAFHTRRHEYAAAYEALRAGLNENPGSLPLLGACVLAAADAGLTEYATDALAQLRKRLSPATYATLAADYAAHQAARAARQASFPEAPASPPLQ</sequence>
<feature type="transmembrane region" description="Helical" evidence="1">
    <location>
        <begin position="143"/>
        <end position="163"/>
    </location>
</feature>
<name>A0A0U3SH00_9BACT</name>
<protein>
    <recommendedName>
        <fullName evidence="4">Tetratricopeptide repeat protein</fullName>
    </recommendedName>
</protein>
<keyword evidence="1" id="KW-1133">Transmembrane helix</keyword>
<dbReference type="KEGG" id="hyg:AUC43_10360"/>
<organism evidence="2 3">
    <name type="scientific">Hymenobacter sedentarius</name>
    <dbReference type="NCBI Taxonomy" id="1411621"/>
    <lineage>
        <taxon>Bacteria</taxon>
        <taxon>Pseudomonadati</taxon>
        <taxon>Bacteroidota</taxon>
        <taxon>Cytophagia</taxon>
        <taxon>Cytophagales</taxon>
        <taxon>Hymenobacteraceae</taxon>
        <taxon>Hymenobacter</taxon>
    </lineage>
</organism>
<dbReference type="AlphaFoldDB" id="A0A0U3SH00"/>
<feature type="transmembrane region" description="Helical" evidence="1">
    <location>
        <begin position="342"/>
        <end position="363"/>
    </location>
</feature>
<feature type="transmembrane region" description="Helical" evidence="1">
    <location>
        <begin position="275"/>
        <end position="293"/>
    </location>
</feature>
<dbReference type="STRING" id="1411621.AUC43_10360"/>
<feature type="transmembrane region" description="Helical" evidence="1">
    <location>
        <begin position="88"/>
        <end position="107"/>
    </location>
</feature>
<feature type="transmembrane region" description="Helical" evidence="1">
    <location>
        <begin position="201"/>
        <end position="222"/>
    </location>
</feature>
<accession>A0A0U3SH00</accession>
<feature type="transmembrane region" description="Helical" evidence="1">
    <location>
        <begin position="383"/>
        <end position="400"/>
    </location>
</feature>
<feature type="transmembrane region" description="Helical" evidence="1">
    <location>
        <begin position="242"/>
        <end position="263"/>
    </location>
</feature>
<evidence type="ECO:0000313" key="3">
    <source>
        <dbReference type="Proteomes" id="UP000059542"/>
    </source>
</evidence>
<feature type="transmembrane region" description="Helical" evidence="1">
    <location>
        <begin position="313"/>
        <end position="330"/>
    </location>
</feature>
<feature type="transmembrane region" description="Helical" evidence="1">
    <location>
        <begin position="12"/>
        <end position="32"/>
    </location>
</feature>
<evidence type="ECO:0000256" key="1">
    <source>
        <dbReference type="SAM" id="Phobius"/>
    </source>
</evidence>